<evidence type="ECO:0000313" key="3">
    <source>
        <dbReference type="Proteomes" id="UP000612585"/>
    </source>
</evidence>
<evidence type="ECO:0000313" key="2">
    <source>
        <dbReference type="EMBL" id="GIJ63938.1"/>
    </source>
</evidence>
<gene>
    <name evidence="2" type="ORF">Vau01_114540</name>
</gene>
<keyword evidence="3" id="KW-1185">Reference proteome</keyword>
<keyword evidence="1" id="KW-0812">Transmembrane</keyword>
<keyword evidence="1" id="KW-1133">Transmembrane helix</keyword>
<reference evidence="2" key="1">
    <citation type="submission" date="2021-01" db="EMBL/GenBank/DDBJ databases">
        <title>Whole genome shotgun sequence of Virgisporangium aurantiacum NBRC 16421.</title>
        <authorList>
            <person name="Komaki H."/>
            <person name="Tamura T."/>
        </authorList>
    </citation>
    <scope>NUCLEOTIDE SEQUENCE</scope>
    <source>
        <strain evidence="2">NBRC 16421</strain>
    </source>
</reference>
<accession>A0A8J3ZLW7</accession>
<dbReference type="EMBL" id="BOPG01000104">
    <property type="protein sequence ID" value="GIJ63938.1"/>
    <property type="molecule type" value="Genomic_DNA"/>
</dbReference>
<dbReference type="RefSeq" id="WP_204011530.1">
    <property type="nucleotide sequence ID" value="NZ_BOPG01000104.1"/>
</dbReference>
<comment type="caution">
    <text evidence="2">The sequence shown here is derived from an EMBL/GenBank/DDBJ whole genome shotgun (WGS) entry which is preliminary data.</text>
</comment>
<keyword evidence="1" id="KW-0472">Membrane</keyword>
<proteinExistence type="predicted"/>
<feature type="transmembrane region" description="Helical" evidence="1">
    <location>
        <begin position="82"/>
        <end position="100"/>
    </location>
</feature>
<organism evidence="2 3">
    <name type="scientific">Virgisporangium aurantiacum</name>
    <dbReference type="NCBI Taxonomy" id="175570"/>
    <lineage>
        <taxon>Bacteria</taxon>
        <taxon>Bacillati</taxon>
        <taxon>Actinomycetota</taxon>
        <taxon>Actinomycetes</taxon>
        <taxon>Micromonosporales</taxon>
        <taxon>Micromonosporaceae</taxon>
        <taxon>Virgisporangium</taxon>
    </lineage>
</organism>
<dbReference type="Proteomes" id="UP000612585">
    <property type="component" value="Unassembled WGS sequence"/>
</dbReference>
<evidence type="ECO:0000256" key="1">
    <source>
        <dbReference type="SAM" id="Phobius"/>
    </source>
</evidence>
<name>A0A8J3ZLW7_9ACTN</name>
<protein>
    <submittedName>
        <fullName evidence="2">Uncharacterized protein</fullName>
    </submittedName>
</protein>
<sequence>MPQVIEPEQVAAVGHRLHFFGRPGGSDTVSWQYRNQVWFIERPDDGEESRPEAVVCEMCGKTLTYTVHSVEVTRKRIARMRLIGWLLMPVALIGLIGFFTVDQNSWVAIISSLVLFFGGFVGGWMLLKAAGAEVGVTGHGASYPGPTKHLVQLIPGE</sequence>
<feature type="transmembrane region" description="Helical" evidence="1">
    <location>
        <begin position="106"/>
        <end position="127"/>
    </location>
</feature>
<dbReference type="AlphaFoldDB" id="A0A8J3ZLW7"/>